<sequence>MGTTGVSPAGSLRAGHGGDFAELARLVRRAGLLRRRYGYYAARIGPVLLWLRQGAKCWRVGPVCRRMRDG</sequence>
<dbReference type="AlphaFoldDB" id="A0A8J3FW46"/>
<dbReference type="Proteomes" id="UP000637578">
    <property type="component" value="Unassembled WGS sequence"/>
</dbReference>
<dbReference type="EMBL" id="BMMK01000031">
    <property type="protein sequence ID" value="GGM73946.1"/>
    <property type="molecule type" value="Genomic_DNA"/>
</dbReference>
<keyword evidence="2" id="KW-1185">Reference proteome</keyword>
<gene>
    <name evidence="1" type="ORF">GCM10012275_50840</name>
</gene>
<reference evidence="1" key="1">
    <citation type="journal article" date="2014" name="Int. J. Syst. Evol. Microbiol.">
        <title>Complete genome sequence of Corynebacterium casei LMG S-19264T (=DSM 44701T), isolated from a smear-ripened cheese.</title>
        <authorList>
            <consortium name="US DOE Joint Genome Institute (JGI-PGF)"/>
            <person name="Walter F."/>
            <person name="Albersmeier A."/>
            <person name="Kalinowski J."/>
            <person name="Ruckert C."/>
        </authorList>
    </citation>
    <scope>NUCLEOTIDE SEQUENCE</scope>
    <source>
        <strain evidence="1">CGMCC 4.5737</strain>
    </source>
</reference>
<evidence type="ECO:0000313" key="1">
    <source>
        <dbReference type="EMBL" id="GGM73946.1"/>
    </source>
</evidence>
<organism evidence="1 2">
    <name type="scientific">Longimycelium tulufanense</name>
    <dbReference type="NCBI Taxonomy" id="907463"/>
    <lineage>
        <taxon>Bacteria</taxon>
        <taxon>Bacillati</taxon>
        <taxon>Actinomycetota</taxon>
        <taxon>Actinomycetes</taxon>
        <taxon>Pseudonocardiales</taxon>
        <taxon>Pseudonocardiaceae</taxon>
        <taxon>Longimycelium</taxon>
    </lineage>
</organism>
<dbReference type="RefSeq" id="WP_229686727.1">
    <property type="nucleotide sequence ID" value="NZ_BMMK01000031.1"/>
</dbReference>
<accession>A0A8J3FW46</accession>
<evidence type="ECO:0000313" key="2">
    <source>
        <dbReference type="Proteomes" id="UP000637578"/>
    </source>
</evidence>
<protein>
    <submittedName>
        <fullName evidence="1">Uncharacterized protein</fullName>
    </submittedName>
</protein>
<comment type="caution">
    <text evidence="1">The sequence shown here is derived from an EMBL/GenBank/DDBJ whole genome shotgun (WGS) entry which is preliminary data.</text>
</comment>
<proteinExistence type="predicted"/>
<name>A0A8J3FW46_9PSEU</name>
<reference evidence="1" key="2">
    <citation type="submission" date="2020-09" db="EMBL/GenBank/DDBJ databases">
        <authorList>
            <person name="Sun Q."/>
            <person name="Zhou Y."/>
        </authorList>
    </citation>
    <scope>NUCLEOTIDE SEQUENCE</scope>
    <source>
        <strain evidence="1">CGMCC 4.5737</strain>
    </source>
</reference>